<keyword evidence="2" id="KW-1185">Reference proteome</keyword>
<proteinExistence type="predicted"/>
<dbReference type="EMBL" id="JADNRY010000253">
    <property type="protein sequence ID" value="KAF9060236.1"/>
    <property type="molecule type" value="Genomic_DNA"/>
</dbReference>
<dbReference type="SUPFAM" id="SSF81606">
    <property type="entry name" value="PP2C-like"/>
    <property type="match status" value="1"/>
</dbReference>
<dbReference type="InterPro" id="IPR036457">
    <property type="entry name" value="PPM-type-like_dom_sf"/>
</dbReference>
<accession>A0A9P5PBF1</accession>
<evidence type="ECO:0000313" key="1">
    <source>
        <dbReference type="EMBL" id="KAF9060236.1"/>
    </source>
</evidence>
<reference evidence="1" key="1">
    <citation type="submission" date="2020-11" db="EMBL/GenBank/DDBJ databases">
        <authorList>
            <consortium name="DOE Joint Genome Institute"/>
            <person name="Ahrendt S."/>
            <person name="Riley R."/>
            <person name="Andreopoulos W."/>
            <person name="Labutti K."/>
            <person name="Pangilinan J."/>
            <person name="Ruiz-Duenas F.J."/>
            <person name="Barrasa J.M."/>
            <person name="Sanchez-Garcia M."/>
            <person name="Camarero S."/>
            <person name="Miyauchi S."/>
            <person name="Serrano A."/>
            <person name="Linde D."/>
            <person name="Babiker R."/>
            <person name="Drula E."/>
            <person name="Ayuso-Fernandez I."/>
            <person name="Pacheco R."/>
            <person name="Padilla G."/>
            <person name="Ferreira P."/>
            <person name="Barriuso J."/>
            <person name="Kellner H."/>
            <person name="Castanera R."/>
            <person name="Alfaro M."/>
            <person name="Ramirez L."/>
            <person name="Pisabarro A.G."/>
            <person name="Kuo A."/>
            <person name="Tritt A."/>
            <person name="Lipzen A."/>
            <person name="He G."/>
            <person name="Yan M."/>
            <person name="Ng V."/>
            <person name="Cullen D."/>
            <person name="Martin F."/>
            <person name="Rosso M.-N."/>
            <person name="Henrissat B."/>
            <person name="Hibbett D."/>
            <person name="Martinez A.T."/>
            <person name="Grigoriev I.V."/>
        </authorList>
    </citation>
    <scope>NUCLEOTIDE SEQUENCE</scope>
    <source>
        <strain evidence="1">AH 40177</strain>
    </source>
</reference>
<dbReference type="AlphaFoldDB" id="A0A9P5PBF1"/>
<sequence length="163" mass="18702">MPSEDSITVYFPDNPDHKDDRCSYIALLDGHNGPAMSDFLCDHIVQYIVYTLSQLPQQYEPTGFFFDHDDAHTPATRFSSLPSAPIPDQTFVNDTIKQAFRRPQRPLLPFHFQNNTVPFYCRVVLVFQCECTLLDQIIFLSRPAVGGSKFSFTDLMVWYVVVV</sequence>
<dbReference type="Proteomes" id="UP000772434">
    <property type="component" value="Unassembled WGS sequence"/>
</dbReference>
<comment type="caution">
    <text evidence="1">The sequence shown here is derived from an EMBL/GenBank/DDBJ whole genome shotgun (WGS) entry which is preliminary data.</text>
</comment>
<dbReference type="OrthoDB" id="420076at2759"/>
<organism evidence="1 2">
    <name type="scientific">Rhodocollybia butyracea</name>
    <dbReference type="NCBI Taxonomy" id="206335"/>
    <lineage>
        <taxon>Eukaryota</taxon>
        <taxon>Fungi</taxon>
        <taxon>Dikarya</taxon>
        <taxon>Basidiomycota</taxon>
        <taxon>Agaricomycotina</taxon>
        <taxon>Agaricomycetes</taxon>
        <taxon>Agaricomycetidae</taxon>
        <taxon>Agaricales</taxon>
        <taxon>Marasmiineae</taxon>
        <taxon>Omphalotaceae</taxon>
        <taxon>Rhodocollybia</taxon>
    </lineage>
</organism>
<evidence type="ECO:0008006" key="3">
    <source>
        <dbReference type="Google" id="ProtNLM"/>
    </source>
</evidence>
<protein>
    <recommendedName>
        <fullName evidence="3">PPM-type phosphatase domain-containing protein</fullName>
    </recommendedName>
</protein>
<gene>
    <name evidence="1" type="ORF">BDP27DRAFT_430988</name>
</gene>
<name>A0A9P5PBF1_9AGAR</name>
<dbReference type="Gene3D" id="3.60.40.10">
    <property type="entry name" value="PPM-type phosphatase domain"/>
    <property type="match status" value="1"/>
</dbReference>
<evidence type="ECO:0000313" key="2">
    <source>
        <dbReference type="Proteomes" id="UP000772434"/>
    </source>
</evidence>